<keyword evidence="2" id="KW-1185">Reference proteome</keyword>
<evidence type="ECO:0000313" key="1">
    <source>
        <dbReference type="EMBL" id="TKA06604.1"/>
    </source>
</evidence>
<organism evidence="1 2">
    <name type="scientific">Actinacidiphila oryziradicis</name>
    <dbReference type="NCBI Taxonomy" id="2571141"/>
    <lineage>
        <taxon>Bacteria</taxon>
        <taxon>Bacillati</taxon>
        <taxon>Actinomycetota</taxon>
        <taxon>Actinomycetes</taxon>
        <taxon>Kitasatosporales</taxon>
        <taxon>Streptomycetaceae</taxon>
        <taxon>Actinacidiphila</taxon>
    </lineage>
</organism>
<gene>
    <name evidence="1" type="ORF">FCI23_30690</name>
</gene>
<protein>
    <submittedName>
        <fullName evidence="1">Uncharacterized protein</fullName>
    </submittedName>
</protein>
<dbReference type="EMBL" id="SUMC01000036">
    <property type="protein sequence ID" value="TKA06604.1"/>
    <property type="molecule type" value="Genomic_DNA"/>
</dbReference>
<dbReference type="InterPro" id="IPR049749">
    <property type="entry name" value="SCO2521-like"/>
</dbReference>
<name>A0A4U0SB81_9ACTN</name>
<sequence length="323" mass="34796">MTAPAAGAPVVACGEVRTCLLQHSAALADGAASQLLQLRSGERVRISKRPNTALTSPDVLTGVDCQLATGSGSRVRGIGTVLSHATLTDGRVLQASAHLRVLAAEAAHRQPWGHYLVRPGVVEAVGRAVPEDLADGFLRGGQASLAGTADLGAVGERLLAEVLARPQLDRRPPFKSRRTRLRWSAVRSGDTDGVPRGRFTIVDDTERTLRLEVGSVDPEALARLCEDLALHDWLLTTLIQMVDRSGLGTTPGPDAVIRLSPAVDHLLHLWMPMARVDLILMPLWESLETKPGFTRQWQALVQRIRDQLALQSVTLQGKPHALT</sequence>
<accession>A0A4U0SB81</accession>
<dbReference type="Proteomes" id="UP000305778">
    <property type="component" value="Unassembled WGS sequence"/>
</dbReference>
<comment type="caution">
    <text evidence="1">The sequence shown here is derived from an EMBL/GenBank/DDBJ whole genome shotgun (WGS) entry which is preliminary data.</text>
</comment>
<dbReference type="AlphaFoldDB" id="A0A4U0SB81"/>
<evidence type="ECO:0000313" key="2">
    <source>
        <dbReference type="Proteomes" id="UP000305778"/>
    </source>
</evidence>
<reference evidence="1 2" key="1">
    <citation type="submission" date="2019-04" db="EMBL/GenBank/DDBJ databases">
        <title>Streptomyces oryziradicis sp. nov., a novel actinomycete isolated from rhizosphere soil of rice (Oryza sativa L.).</title>
        <authorList>
            <person name="Li C."/>
        </authorList>
    </citation>
    <scope>NUCLEOTIDE SEQUENCE [LARGE SCALE GENOMIC DNA]</scope>
    <source>
        <strain evidence="1 2">NEAU-C40</strain>
    </source>
</reference>
<dbReference type="RefSeq" id="WP_136727213.1">
    <property type="nucleotide sequence ID" value="NZ_SUMC01000036.1"/>
</dbReference>
<dbReference type="OrthoDB" id="3210171at2"/>
<proteinExistence type="predicted"/>
<dbReference type="NCBIfam" id="NF040565">
    <property type="entry name" value="SCO2521_fam"/>
    <property type="match status" value="1"/>
</dbReference>